<dbReference type="PANTHER" id="PTHR45138:SF24">
    <property type="entry name" value="DIGUANYLATE CYCLASE DGCC-RELATED"/>
    <property type="match status" value="1"/>
</dbReference>
<organism evidence="2 3">
    <name type="scientific">Aeromicrobium wangtongii</name>
    <dbReference type="NCBI Taxonomy" id="2969247"/>
    <lineage>
        <taxon>Bacteria</taxon>
        <taxon>Bacillati</taxon>
        <taxon>Actinomycetota</taxon>
        <taxon>Actinomycetes</taxon>
        <taxon>Propionibacteriales</taxon>
        <taxon>Nocardioidaceae</taxon>
        <taxon>Aeromicrobium</taxon>
    </lineage>
</organism>
<feature type="domain" description="GGDEF" evidence="1">
    <location>
        <begin position="196"/>
        <end position="327"/>
    </location>
</feature>
<proteinExistence type="predicted"/>
<dbReference type="InterPro" id="IPR003018">
    <property type="entry name" value="GAF"/>
</dbReference>
<protein>
    <submittedName>
        <fullName evidence="2">Sensor domain-containing diguanylate cyclase</fullName>
    </submittedName>
</protein>
<dbReference type="InterPro" id="IPR029016">
    <property type="entry name" value="GAF-like_dom_sf"/>
</dbReference>
<dbReference type="Gene3D" id="3.30.450.40">
    <property type="match status" value="1"/>
</dbReference>
<dbReference type="SMART" id="SM00267">
    <property type="entry name" value="GGDEF"/>
    <property type="match status" value="1"/>
</dbReference>
<dbReference type="Gene3D" id="3.30.70.270">
    <property type="match status" value="1"/>
</dbReference>
<gene>
    <name evidence="2" type="ORF">NQV15_00525</name>
</gene>
<keyword evidence="3" id="KW-1185">Reference proteome</keyword>
<reference evidence="2 3" key="1">
    <citation type="submission" date="2022-08" db="EMBL/GenBank/DDBJ databases">
        <title>novel species in genus Aeromicrobium.</title>
        <authorList>
            <person name="Ye L."/>
        </authorList>
    </citation>
    <scope>NUCLEOTIDE SEQUENCE [LARGE SCALE GENOMIC DNA]</scope>
    <source>
        <strain evidence="3">zg-Y1379</strain>
    </source>
</reference>
<dbReference type="Proteomes" id="UP001316184">
    <property type="component" value="Chromosome"/>
</dbReference>
<dbReference type="PANTHER" id="PTHR45138">
    <property type="entry name" value="REGULATORY COMPONENTS OF SENSORY TRANSDUCTION SYSTEM"/>
    <property type="match status" value="1"/>
</dbReference>
<dbReference type="InterPro" id="IPR050469">
    <property type="entry name" value="Diguanylate_Cyclase"/>
</dbReference>
<dbReference type="InterPro" id="IPR000160">
    <property type="entry name" value="GGDEF_dom"/>
</dbReference>
<dbReference type="InterPro" id="IPR029787">
    <property type="entry name" value="Nucleotide_cyclase"/>
</dbReference>
<evidence type="ECO:0000313" key="2">
    <source>
        <dbReference type="EMBL" id="UUP13829.1"/>
    </source>
</evidence>
<accession>A0ABY5MA38</accession>
<evidence type="ECO:0000313" key="3">
    <source>
        <dbReference type="Proteomes" id="UP001316184"/>
    </source>
</evidence>
<dbReference type="SMART" id="SM00065">
    <property type="entry name" value="GAF"/>
    <property type="match status" value="1"/>
</dbReference>
<dbReference type="PROSITE" id="PS50887">
    <property type="entry name" value="GGDEF"/>
    <property type="match status" value="1"/>
</dbReference>
<dbReference type="SUPFAM" id="SSF55781">
    <property type="entry name" value="GAF domain-like"/>
    <property type="match status" value="1"/>
</dbReference>
<evidence type="ECO:0000259" key="1">
    <source>
        <dbReference type="PROSITE" id="PS50887"/>
    </source>
</evidence>
<dbReference type="NCBIfam" id="TIGR00254">
    <property type="entry name" value="GGDEF"/>
    <property type="match status" value="1"/>
</dbReference>
<name>A0ABY5MA38_9ACTN</name>
<dbReference type="InterPro" id="IPR043128">
    <property type="entry name" value="Rev_trsase/Diguanyl_cyclase"/>
</dbReference>
<dbReference type="RefSeq" id="WP_232402744.1">
    <property type="nucleotide sequence ID" value="NZ_CP102173.1"/>
</dbReference>
<sequence>MAHLLAQAHQLDGLIEMAAEHARTALGAASISISRFVPEDDVIKTIINVGDLAPHEVRWPQDETYSLVGYKRLFSTLHERQSWIDSIDDPECEARELELLHRLGKGSCLVTSIVVDGRPWGEFFATRHVGAAVFSQDAIAYAEVLAAILASAVARAIREAALEDLASRDPLTGLLNRRALDDRAAQVFDLGEQASRQVVIVAVDIDGLKQVNDSQGHAQGDAVIRHTAAALMSAFEPVQSNLVARVGGDEFTVLVWDGDAELVEKTVNTVCETVDASDLGIGLSAGLAAAVLTPESSLTVTEMFAAADRAQYVAKRTQSCVAVIADDVSA</sequence>
<dbReference type="SUPFAM" id="SSF55073">
    <property type="entry name" value="Nucleotide cyclase"/>
    <property type="match status" value="1"/>
</dbReference>
<dbReference type="EMBL" id="CP102173">
    <property type="protein sequence ID" value="UUP13829.1"/>
    <property type="molecule type" value="Genomic_DNA"/>
</dbReference>
<dbReference type="Pfam" id="PF01590">
    <property type="entry name" value="GAF"/>
    <property type="match status" value="1"/>
</dbReference>
<dbReference type="CDD" id="cd01949">
    <property type="entry name" value="GGDEF"/>
    <property type="match status" value="1"/>
</dbReference>
<dbReference type="Pfam" id="PF00990">
    <property type="entry name" value="GGDEF"/>
    <property type="match status" value="1"/>
</dbReference>